<dbReference type="InParanoid" id="A0A1E7F718"/>
<evidence type="ECO:0000313" key="2">
    <source>
        <dbReference type="EMBL" id="OEU13947.1"/>
    </source>
</evidence>
<name>A0A1E7F718_9STRA</name>
<dbReference type="Proteomes" id="UP000095751">
    <property type="component" value="Unassembled WGS sequence"/>
</dbReference>
<sequence>MSPPGDDDDEDKSTTTSGVDEDMVLPKKLTMDGNIEDDSSCPQKVTDLKKSVGNYDRKYFDWLKSVKSYSSMDGLDLGSALSSPNDLSKGRKSGTSSMDINVRPYTLPIMEDDSLISTSPSTPSPKSSVRISRSDADNVHLTIAKMAAAHNHEHCSPGLLTCRS</sequence>
<accession>A0A1E7F718</accession>
<feature type="compositionally biased region" description="Acidic residues" evidence="1">
    <location>
        <begin position="1"/>
        <end position="11"/>
    </location>
</feature>
<gene>
    <name evidence="2" type="ORF">FRACYDRAFT_269967</name>
</gene>
<keyword evidence="3" id="KW-1185">Reference proteome</keyword>
<evidence type="ECO:0000313" key="3">
    <source>
        <dbReference type="Proteomes" id="UP000095751"/>
    </source>
</evidence>
<feature type="region of interest" description="Disordered" evidence="1">
    <location>
        <begin position="1"/>
        <end position="26"/>
    </location>
</feature>
<reference evidence="2 3" key="1">
    <citation type="submission" date="2016-09" db="EMBL/GenBank/DDBJ databases">
        <title>Extensive genetic diversity and differential bi-allelic expression allows diatom success in the polar Southern Ocean.</title>
        <authorList>
            <consortium name="DOE Joint Genome Institute"/>
            <person name="Mock T."/>
            <person name="Otillar R.P."/>
            <person name="Strauss J."/>
            <person name="Dupont C."/>
            <person name="Frickenhaus S."/>
            <person name="Maumus F."/>
            <person name="Mcmullan M."/>
            <person name="Sanges R."/>
            <person name="Schmutz J."/>
            <person name="Toseland A."/>
            <person name="Valas R."/>
            <person name="Veluchamy A."/>
            <person name="Ward B.J."/>
            <person name="Allen A."/>
            <person name="Barry K."/>
            <person name="Falciatore A."/>
            <person name="Ferrante M."/>
            <person name="Fortunato A.E."/>
            <person name="Gloeckner G."/>
            <person name="Gruber A."/>
            <person name="Hipkin R."/>
            <person name="Janech M."/>
            <person name="Kroth P."/>
            <person name="Leese F."/>
            <person name="Lindquist E."/>
            <person name="Lyon B.R."/>
            <person name="Martin J."/>
            <person name="Mayer C."/>
            <person name="Parker M."/>
            <person name="Quesneville H."/>
            <person name="Raymond J."/>
            <person name="Uhlig C."/>
            <person name="Valentin K.U."/>
            <person name="Worden A.Z."/>
            <person name="Armbrust E.V."/>
            <person name="Bowler C."/>
            <person name="Green B."/>
            <person name="Moulton V."/>
            <person name="Van Oosterhout C."/>
            <person name="Grigoriev I."/>
        </authorList>
    </citation>
    <scope>NUCLEOTIDE SEQUENCE [LARGE SCALE GENOMIC DNA]</scope>
    <source>
        <strain evidence="2 3">CCMP1102</strain>
    </source>
</reference>
<feature type="compositionally biased region" description="Low complexity" evidence="1">
    <location>
        <begin position="117"/>
        <end position="128"/>
    </location>
</feature>
<proteinExistence type="predicted"/>
<feature type="region of interest" description="Disordered" evidence="1">
    <location>
        <begin position="74"/>
        <end position="133"/>
    </location>
</feature>
<evidence type="ECO:0000256" key="1">
    <source>
        <dbReference type="SAM" id="MobiDB-lite"/>
    </source>
</evidence>
<dbReference type="EMBL" id="KV784361">
    <property type="protein sequence ID" value="OEU13947.1"/>
    <property type="molecule type" value="Genomic_DNA"/>
</dbReference>
<organism evidence="2 3">
    <name type="scientific">Fragilariopsis cylindrus CCMP1102</name>
    <dbReference type="NCBI Taxonomy" id="635003"/>
    <lineage>
        <taxon>Eukaryota</taxon>
        <taxon>Sar</taxon>
        <taxon>Stramenopiles</taxon>
        <taxon>Ochrophyta</taxon>
        <taxon>Bacillariophyta</taxon>
        <taxon>Bacillariophyceae</taxon>
        <taxon>Bacillariophycidae</taxon>
        <taxon>Bacillariales</taxon>
        <taxon>Bacillariaceae</taxon>
        <taxon>Fragilariopsis</taxon>
    </lineage>
</organism>
<protein>
    <submittedName>
        <fullName evidence="2">Uncharacterized protein</fullName>
    </submittedName>
</protein>
<dbReference type="KEGG" id="fcy:FRACYDRAFT_269967"/>
<dbReference type="AlphaFoldDB" id="A0A1E7F718"/>